<comment type="caution">
    <text evidence="2">The sequence shown here is derived from an EMBL/GenBank/DDBJ whole genome shotgun (WGS) entry which is preliminary data.</text>
</comment>
<dbReference type="CDD" id="cd06262">
    <property type="entry name" value="metallo-hydrolase-like_MBL-fold"/>
    <property type="match status" value="1"/>
</dbReference>
<dbReference type="Proteomes" id="UP000678237">
    <property type="component" value="Unassembled WGS sequence"/>
</dbReference>
<protein>
    <submittedName>
        <fullName evidence="2">MBL fold metallo-hydrolase</fullName>
    </submittedName>
</protein>
<dbReference type="InterPro" id="IPR001279">
    <property type="entry name" value="Metallo-B-lactamas"/>
</dbReference>
<name>A0A8T4L9K9_9ARCH</name>
<reference evidence="2" key="1">
    <citation type="submission" date="2021-03" db="EMBL/GenBank/DDBJ databases">
        <authorList>
            <person name="Jaffe A."/>
        </authorList>
    </citation>
    <scope>NUCLEOTIDE SEQUENCE</scope>
    <source>
        <strain evidence="2">RIFCSPLOWO2_01_FULL_58_19</strain>
    </source>
</reference>
<organism evidence="2 3">
    <name type="scientific">Candidatus Iainarchaeum sp</name>
    <dbReference type="NCBI Taxonomy" id="3101447"/>
    <lineage>
        <taxon>Archaea</taxon>
        <taxon>Candidatus Iainarchaeota</taxon>
        <taxon>Candidatus Iainarchaeia</taxon>
        <taxon>Candidatus Iainarchaeales</taxon>
        <taxon>Candidatus Iainarchaeaceae</taxon>
        <taxon>Candidatus Iainarchaeum</taxon>
    </lineage>
</organism>
<dbReference type="Gene3D" id="3.60.15.10">
    <property type="entry name" value="Ribonuclease Z/Hydroxyacylglutathione hydrolase-like"/>
    <property type="match status" value="1"/>
</dbReference>
<dbReference type="EMBL" id="JAGVWE010000002">
    <property type="protein sequence ID" value="MBS3062602.1"/>
    <property type="molecule type" value="Genomic_DNA"/>
</dbReference>
<proteinExistence type="predicted"/>
<dbReference type="AlphaFoldDB" id="A0A8T4L9K9"/>
<reference evidence="2" key="2">
    <citation type="submission" date="2021-05" db="EMBL/GenBank/DDBJ databases">
        <title>Protein family content uncovers lineage relationships and bacterial pathway maintenance mechanisms in DPANN archaea.</title>
        <authorList>
            <person name="Castelle C.J."/>
            <person name="Meheust R."/>
            <person name="Jaffe A.L."/>
            <person name="Seitz K."/>
            <person name="Gong X."/>
            <person name="Baker B.J."/>
            <person name="Banfield J.F."/>
        </authorList>
    </citation>
    <scope>NUCLEOTIDE SEQUENCE</scope>
    <source>
        <strain evidence="2">RIFCSPLOWO2_01_FULL_58_19</strain>
    </source>
</reference>
<sequence length="219" mass="24218">MVEQVVGPGVYCVYSTGPSSNSYILAGKKIALIDSGLKENTPNLLNSLKGLGLEPGQVSAVFHTHGHCDHFGGDSLFPDAEVWMHVHDGSLVNARDQDFSAGRYFQGAFFPHVNRYYVESEPLPLRPFNLRLLFSPGHTQGSVCFFEPEKRLLFSGDTLFADAVGRWDLPSGSLVDLQASLRKIRALDFDALLPGHGPLRREPRERQKQAIDERLAELG</sequence>
<evidence type="ECO:0000313" key="3">
    <source>
        <dbReference type="Proteomes" id="UP000678237"/>
    </source>
</evidence>
<feature type="domain" description="Metallo-beta-lactamase" evidence="1">
    <location>
        <begin position="19"/>
        <end position="196"/>
    </location>
</feature>
<dbReference type="InterPro" id="IPR050855">
    <property type="entry name" value="NDM-1-like"/>
</dbReference>
<evidence type="ECO:0000313" key="2">
    <source>
        <dbReference type="EMBL" id="MBS3062602.1"/>
    </source>
</evidence>
<dbReference type="PANTHER" id="PTHR42951">
    <property type="entry name" value="METALLO-BETA-LACTAMASE DOMAIN-CONTAINING"/>
    <property type="match status" value="1"/>
</dbReference>
<dbReference type="PANTHER" id="PTHR42951:SF4">
    <property type="entry name" value="ACYL-COENZYME A THIOESTERASE MBLAC2"/>
    <property type="match status" value="1"/>
</dbReference>
<accession>A0A8T4L9K9</accession>
<gene>
    <name evidence="2" type="ORF">J4203_01910</name>
</gene>
<dbReference type="Pfam" id="PF00753">
    <property type="entry name" value="Lactamase_B"/>
    <property type="match status" value="1"/>
</dbReference>
<dbReference type="SMART" id="SM00849">
    <property type="entry name" value="Lactamase_B"/>
    <property type="match status" value="1"/>
</dbReference>
<dbReference type="SUPFAM" id="SSF56281">
    <property type="entry name" value="Metallo-hydrolase/oxidoreductase"/>
    <property type="match status" value="1"/>
</dbReference>
<dbReference type="InterPro" id="IPR036866">
    <property type="entry name" value="RibonucZ/Hydroxyglut_hydro"/>
</dbReference>
<evidence type="ECO:0000259" key="1">
    <source>
        <dbReference type="SMART" id="SM00849"/>
    </source>
</evidence>